<dbReference type="Proteomes" id="UP001374803">
    <property type="component" value="Chromosome"/>
</dbReference>
<reference evidence="5" key="1">
    <citation type="submission" date="2021-12" db="EMBL/GenBank/DDBJ databases">
        <title>Discovery of the Pendulisporaceae a myxobacterial family with distinct sporulation behavior and unique specialized metabolism.</title>
        <authorList>
            <person name="Garcia R."/>
            <person name="Popoff A."/>
            <person name="Bader C.D."/>
            <person name="Loehr J."/>
            <person name="Walesch S."/>
            <person name="Walt C."/>
            <person name="Boldt J."/>
            <person name="Bunk B."/>
            <person name="Haeckl F.J.F.P.J."/>
            <person name="Gunesch A.P."/>
            <person name="Birkelbach J."/>
            <person name="Nuebel U."/>
            <person name="Pietschmann T."/>
            <person name="Bach T."/>
            <person name="Mueller R."/>
        </authorList>
    </citation>
    <scope>NUCLEOTIDE SEQUENCE</scope>
    <source>
        <strain evidence="5">MSr11367</strain>
    </source>
</reference>
<evidence type="ECO:0000313" key="5">
    <source>
        <dbReference type="EMBL" id="WXB06917.1"/>
    </source>
</evidence>
<dbReference type="Gene3D" id="1.25.40.10">
    <property type="entry name" value="Tetratricopeptide repeat domain"/>
    <property type="match status" value="1"/>
</dbReference>
<dbReference type="SUPFAM" id="SSF48452">
    <property type="entry name" value="TPR-like"/>
    <property type="match status" value="1"/>
</dbReference>
<sequence>MHFARLAVVLGLIALASPAWADDPNALIEHGVALREQGRDEEALAEFRKAFTIAPTPRAQAQLGLAEQALGLWVAAEADVRDALKSQGDPWIQKNRAVLEQSLRTIAQHLGTLEVRGRAGAALFVDGAQVGQLPLERGLRIEAGHRTLEVRAEGFQSTSRTIIVSPGETARETIELRPSVTREEPSTPVREPRPNDVPPPPASSGATQRTLGWVLTGVGGAALVTGVIGLIARANAVSAYNDDPSCPGTDNPAPRPSQCQSHVDAEGTWKAIAIAGLAGGAALGAGGLALVLTAPRGPHGTAGISLSGTF</sequence>
<dbReference type="InterPro" id="IPR019734">
    <property type="entry name" value="TPR_rpt"/>
</dbReference>
<feature type="compositionally biased region" description="Basic and acidic residues" evidence="2">
    <location>
        <begin position="169"/>
        <end position="194"/>
    </location>
</feature>
<dbReference type="RefSeq" id="WP_394836576.1">
    <property type="nucleotide sequence ID" value="NZ_CP089929.1"/>
</dbReference>
<protein>
    <submittedName>
        <fullName evidence="5">PEGA domain-containing protein</fullName>
    </submittedName>
</protein>
<name>A0ABZ2L835_9BACT</name>
<evidence type="ECO:0000256" key="3">
    <source>
        <dbReference type="SAM" id="SignalP"/>
    </source>
</evidence>
<dbReference type="InterPro" id="IPR011990">
    <property type="entry name" value="TPR-like_helical_dom_sf"/>
</dbReference>
<organism evidence="5 6">
    <name type="scientific">Pendulispora rubella</name>
    <dbReference type="NCBI Taxonomy" id="2741070"/>
    <lineage>
        <taxon>Bacteria</taxon>
        <taxon>Pseudomonadati</taxon>
        <taxon>Myxococcota</taxon>
        <taxon>Myxococcia</taxon>
        <taxon>Myxococcales</taxon>
        <taxon>Sorangiineae</taxon>
        <taxon>Pendulisporaceae</taxon>
        <taxon>Pendulispora</taxon>
    </lineage>
</organism>
<feature type="region of interest" description="Disordered" evidence="2">
    <location>
        <begin position="167"/>
        <end position="207"/>
    </location>
</feature>
<gene>
    <name evidence="5" type="ORF">LVJ94_06665</name>
</gene>
<accession>A0ABZ2L835</accession>
<evidence type="ECO:0000256" key="2">
    <source>
        <dbReference type="SAM" id="MobiDB-lite"/>
    </source>
</evidence>
<dbReference type="EMBL" id="CP089983">
    <property type="protein sequence ID" value="WXB06917.1"/>
    <property type="molecule type" value="Genomic_DNA"/>
</dbReference>
<dbReference type="PROSITE" id="PS50005">
    <property type="entry name" value="TPR"/>
    <property type="match status" value="1"/>
</dbReference>
<dbReference type="Pfam" id="PF08308">
    <property type="entry name" value="PEGA"/>
    <property type="match status" value="1"/>
</dbReference>
<keyword evidence="6" id="KW-1185">Reference proteome</keyword>
<evidence type="ECO:0000259" key="4">
    <source>
        <dbReference type="Pfam" id="PF08308"/>
    </source>
</evidence>
<dbReference type="InterPro" id="IPR013229">
    <property type="entry name" value="PEGA"/>
</dbReference>
<keyword evidence="3" id="KW-0732">Signal</keyword>
<proteinExistence type="predicted"/>
<feature type="repeat" description="TPR" evidence="1">
    <location>
        <begin position="24"/>
        <end position="57"/>
    </location>
</feature>
<evidence type="ECO:0000256" key="1">
    <source>
        <dbReference type="PROSITE-ProRule" id="PRU00339"/>
    </source>
</evidence>
<feature type="domain" description="PEGA" evidence="4">
    <location>
        <begin position="118"/>
        <end position="178"/>
    </location>
</feature>
<feature type="chain" id="PRO_5045467570" evidence="3">
    <location>
        <begin position="22"/>
        <end position="310"/>
    </location>
</feature>
<feature type="signal peptide" evidence="3">
    <location>
        <begin position="1"/>
        <end position="21"/>
    </location>
</feature>
<evidence type="ECO:0000313" key="6">
    <source>
        <dbReference type="Proteomes" id="UP001374803"/>
    </source>
</evidence>
<keyword evidence="1" id="KW-0802">TPR repeat</keyword>